<reference evidence="1 2" key="1">
    <citation type="journal article" date="2021" name="Elife">
        <title>Chloroplast acquisition without the gene transfer in kleptoplastic sea slugs, Plakobranchus ocellatus.</title>
        <authorList>
            <person name="Maeda T."/>
            <person name="Takahashi S."/>
            <person name="Yoshida T."/>
            <person name="Shimamura S."/>
            <person name="Takaki Y."/>
            <person name="Nagai Y."/>
            <person name="Toyoda A."/>
            <person name="Suzuki Y."/>
            <person name="Arimoto A."/>
            <person name="Ishii H."/>
            <person name="Satoh N."/>
            <person name="Nishiyama T."/>
            <person name="Hasebe M."/>
            <person name="Maruyama T."/>
            <person name="Minagawa J."/>
            <person name="Obokata J."/>
            <person name="Shigenobu S."/>
        </authorList>
    </citation>
    <scope>NUCLEOTIDE SEQUENCE [LARGE SCALE GENOMIC DNA]</scope>
</reference>
<dbReference type="EMBL" id="BLXT01007728">
    <property type="protein sequence ID" value="GFO41897.1"/>
    <property type="molecule type" value="Genomic_DNA"/>
</dbReference>
<name>A0AAV4DCC0_9GAST</name>
<protein>
    <submittedName>
        <fullName evidence="1">Uncharacterized protein</fullName>
    </submittedName>
</protein>
<gene>
    <name evidence="1" type="ORF">PoB_006840200</name>
</gene>
<evidence type="ECO:0000313" key="1">
    <source>
        <dbReference type="EMBL" id="GFO41897.1"/>
    </source>
</evidence>
<organism evidence="1 2">
    <name type="scientific">Plakobranchus ocellatus</name>
    <dbReference type="NCBI Taxonomy" id="259542"/>
    <lineage>
        <taxon>Eukaryota</taxon>
        <taxon>Metazoa</taxon>
        <taxon>Spiralia</taxon>
        <taxon>Lophotrochozoa</taxon>
        <taxon>Mollusca</taxon>
        <taxon>Gastropoda</taxon>
        <taxon>Heterobranchia</taxon>
        <taxon>Euthyneura</taxon>
        <taxon>Panpulmonata</taxon>
        <taxon>Sacoglossa</taxon>
        <taxon>Placobranchoidea</taxon>
        <taxon>Plakobranchidae</taxon>
        <taxon>Plakobranchus</taxon>
    </lineage>
</organism>
<keyword evidence="2" id="KW-1185">Reference proteome</keyword>
<proteinExistence type="predicted"/>
<dbReference type="Proteomes" id="UP000735302">
    <property type="component" value="Unassembled WGS sequence"/>
</dbReference>
<comment type="caution">
    <text evidence="1">The sequence shown here is derived from an EMBL/GenBank/DDBJ whole genome shotgun (WGS) entry which is preliminary data.</text>
</comment>
<sequence>MSRPRLLEMVEVSEVFYYVEYAVANGDGRGGADILAQDIRLFGADRQAALSAGMQKRVEFLEGSLSVCAFKAASSANSISRMRTLRIFIFAQRRTRLSRLPLYLVCM</sequence>
<dbReference type="AlphaFoldDB" id="A0AAV4DCC0"/>
<accession>A0AAV4DCC0</accession>
<evidence type="ECO:0000313" key="2">
    <source>
        <dbReference type="Proteomes" id="UP000735302"/>
    </source>
</evidence>